<reference evidence="1 2" key="1">
    <citation type="submission" date="2015-05" db="EMBL/GenBank/DDBJ databases">
        <authorList>
            <person name="Wang D.B."/>
            <person name="Wang M."/>
        </authorList>
    </citation>
    <scope>NUCLEOTIDE SEQUENCE [LARGE SCALE GENOMIC DNA]</scope>
</reference>
<protein>
    <submittedName>
        <fullName evidence="1">Uncharacterized protein</fullName>
    </submittedName>
</protein>
<sequence length="42" mass="4840">MFLVTPDENIYWGVGRAYGIANGYEGVLCYHVVIEWGLYVDR</sequence>
<proteinExistence type="predicted"/>
<name>A0A0H4IT02_9CAUD</name>
<organism evidence="1 2">
    <name type="scientific">Pseudoalteromonas phage H101</name>
    <dbReference type="NCBI Taxonomy" id="1654919"/>
    <lineage>
        <taxon>Viruses</taxon>
        <taxon>Duplodnaviria</taxon>
        <taxon>Heunggongvirae</taxon>
        <taxon>Uroviricota</taxon>
        <taxon>Caudoviricetes</taxon>
        <taxon>Shandongvirus</taxon>
        <taxon>Shandongvirus H101</taxon>
    </lineage>
</organism>
<evidence type="ECO:0000313" key="2">
    <source>
        <dbReference type="Proteomes" id="UP000202763"/>
    </source>
</evidence>
<keyword evidence="2" id="KW-1185">Reference proteome</keyword>
<dbReference type="Proteomes" id="UP000202763">
    <property type="component" value="Segment"/>
</dbReference>
<dbReference type="GeneID" id="26796595"/>
<dbReference type="RefSeq" id="YP_009225534.1">
    <property type="nucleotide sequence ID" value="NC_029094.1"/>
</dbReference>
<evidence type="ECO:0000313" key="1">
    <source>
        <dbReference type="EMBL" id="AKO61001.1"/>
    </source>
</evidence>
<dbReference type="KEGG" id="vg:26796595"/>
<dbReference type="EMBL" id="KR534323">
    <property type="protein sequence ID" value="AKO61001.1"/>
    <property type="molecule type" value="Genomic_DNA"/>
</dbReference>
<accession>A0A0H4IT02</accession>